<gene>
    <name evidence="2" type="ORF">NBC122_00079</name>
</gene>
<organism evidence="2 3">
    <name type="scientific">Chryseobacterium salivictor</name>
    <dbReference type="NCBI Taxonomy" id="2547600"/>
    <lineage>
        <taxon>Bacteria</taxon>
        <taxon>Pseudomonadati</taxon>
        <taxon>Bacteroidota</taxon>
        <taxon>Flavobacteriia</taxon>
        <taxon>Flavobacteriales</taxon>
        <taxon>Weeksellaceae</taxon>
        <taxon>Chryseobacterium group</taxon>
        <taxon>Chryseobacterium</taxon>
    </lineage>
</organism>
<keyword evidence="1" id="KW-0472">Membrane</keyword>
<accession>A0A4P6ZC39</accession>
<dbReference type="RefSeq" id="WP_246012406.1">
    <property type="nucleotide sequence ID" value="NZ_CP037954.1"/>
</dbReference>
<feature type="transmembrane region" description="Helical" evidence="1">
    <location>
        <begin position="50"/>
        <end position="70"/>
    </location>
</feature>
<keyword evidence="3" id="KW-1185">Reference proteome</keyword>
<feature type="transmembrane region" description="Helical" evidence="1">
    <location>
        <begin position="77"/>
        <end position="99"/>
    </location>
</feature>
<feature type="transmembrane region" description="Helical" evidence="1">
    <location>
        <begin position="105"/>
        <end position="123"/>
    </location>
</feature>
<evidence type="ECO:0000313" key="2">
    <source>
        <dbReference type="EMBL" id="QBO56939.1"/>
    </source>
</evidence>
<dbReference type="AlphaFoldDB" id="A0A4P6ZC39"/>
<name>A0A4P6ZC39_9FLAO</name>
<keyword evidence="1" id="KW-0812">Transmembrane</keyword>
<keyword evidence="1" id="KW-1133">Transmembrane helix</keyword>
<evidence type="ECO:0000256" key="1">
    <source>
        <dbReference type="SAM" id="Phobius"/>
    </source>
</evidence>
<feature type="transmembrane region" description="Helical" evidence="1">
    <location>
        <begin position="12"/>
        <end position="30"/>
    </location>
</feature>
<sequence length="124" mass="14407">MNNNFEGESPKKNFGFVLALAALMLFSLMGAGIDLDEFTQRQEINIPLGYFYFIFLIDLLMVISVVFIFFYKKIAAYVFPAAVVTHFMAHNFFLSTFLYTDVTNMFLYTSLGLFVIIPKWQFFK</sequence>
<dbReference type="KEGG" id="csal:NBC122_00079"/>
<protein>
    <recommendedName>
        <fullName evidence="4">DoxX-like family protein</fullName>
    </recommendedName>
</protein>
<dbReference type="EMBL" id="CP037954">
    <property type="protein sequence ID" value="QBO56939.1"/>
    <property type="molecule type" value="Genomic_DNA"/>
</dbReference>
<evidence type="ECO:0008006" key="4">
    <source>
        <dbReference type="Google" id="ProtNLM"/>
    </source>
</evidence>
<evidence type="ECO:0000313" key="3">
    <source>
        <dbReference type="Proteomes" id="UP000294419"/>
    </source>
</evidence>
<reference evidence="2 3" key="1">
    <citation type="submission" date="2019-03" db="EMBL/GenBank/DDBJ databases">
        <authorList>
            <person name="Kim H."/>
            <person name="Yu S.-M."/>
        </authorList>
    </citation>
    <scope>NUCLEOTIDE SEQUENCE [LARGE SCALE GENOMIC DNA]</scope>
    <source>
        <strain evidence="2 3">NBC122</strain>
    </source>
</reference>
<proteinExistence type="predicted"/>
<dbReference type="Proteomes" id="UP000294419">
    <property type="component" value="Chromosome"/>
</dbReference>